<sequence>MKVSTIKTTISFSKYVKNATRRNSKELLGMLEVESLGKYLGVPLLHRRVNKNTDAYIVDKMKGKIANCTACRMSLTGRVTLAQSVLSTMPIYAMQTTKIPIGTCDDMEKVIRDFVWRKTEDKNRFDPITPGDQAKKVMFWIHRWGPNMRSSLSEVAVSVKPDHLMYKTVDFFVDSSGWAWDMFERFIPAEVASIIAANC</sequence>
<reference evidence="1" key="1">
    <citation type="submission" date="2018-01" db="EMBL/GenBank/DDBJ databases">
        <authorList>
            <person name="Mao J.F."/>
        </authorList>
    </citation>
    <scope>NUCLEOTIDE SEQUENCE</scope>
    <source>
        <strain evidence="1">Huo1</strain>
        <tissue evidence="1">Leaf</tissue>
    </source>
</reference>
<dbReference type="EMBL" id="PNBA02000018">
    <property type="protein sequence ID" value="KAG6392983.1"/>
    <property type="molecule type" value="Genomic_DNA"/>
</dbReference>
<evidence type="ECO:0000313" key="2">
    <source>
        <dbReference type="Proteomes" id="UP000298416"/>
    </source>
</evidence>
<keyword evidence="2" id="KW-1185">Reference proteome</keyword>
<gene>
    <name evidence="1" type="ORF">SASPL_147213</name>
</gene>
<evidence type="ECO:0000313" key="1">
    <source>
        <dbReference type="EMBL" id="KAG6392983.1"/>
    </source>
</evidence>
<dbReference type="PANTHER" id="PTHR33116:SF78">
    <property type="entry name" value="OS12G0587133 PROTEIN"/>
    <property type="match status" value="1"/>
</dbReference>
<dbReference type="PANTHER" id="PTHR33116">
    <property type="entry name" value="REVERSE TRANSCRIPTASE ZINC-BINDING DOMAIN-CONTAINING PROTEIN-RELATED-RELATED"/>
    <property type="match status" value="1"/>
</dbReference>
<reference evidence="1" key="2">
    <citation type="submission" date="2020-08" db="EMBL/GenBank/DDBJ databases">
        <title>Plant Genome Project.</title>
        <authorList>
            <person name="Zhang R.-G."/>
        </authorList>
    </citation>
    <scope>NUCLEOTIDE SEQUENCE</scope>
    <source>
        <strain evidence="1">Huo1</strain>
        <tissue evidence="1">Leaf</tissue>
    </source>
</reference>
<organism evidence="1">
    <name type="scientific">Salvia splendens</name>
    <name type="common">Scarlet sage</name>
    <dbReference type="NCBI Taxonomy" id="180675"/>
    <lineage>
        <taxon>Eukaryota</taxon>
        <taxon>Viridiplantae</taxon>
        <taxon>Streptophyta</taxon>
        <taxon>Embryophyta</taxon>
        <taxon>Tracheophyta</taxon>
        <taxon>Spermatophyta</taxon>
        <taxon>Magnoliopsida</taxon>
        <taxon>eudicotyledons</taxon>
        <taxon>Gunneridae</taxon>
        <taxon>Pentapetalae</taxon>
        <taxon>asterids</taxon>
        <taxon>lamiids</taxon>
        <taxon>Lamiales</taxon>
        <taxon>Lamiaceae</taxon>
        <taxon>Nepetoideae</taxon>
        <taxon>Mentheae</taxon>
        <taxon>Salviinae</taxon>
        <taxon>Salvia</taxon>
        <taxon>Salvia subgen. Calosphace</taxon>
        <taxon>core Calosphace</taxon>
    </lineage>
</organism>
<proteinExistence type="predicted"/>
<dbReference type="AlphaFoldDB" id="A0A8X8Z6A8"/>
<protein>
    <submittedName>
        <fullName evidence="1">Uncharacterized protein</fullName>
    </submittedName>
</protein>
<accession>A0A8X8Z6A8</accession>
<dbReference type="Proteomes" id="UP000298416">
    <property type="component" value="Unassembled WGS sequence"/>
</dbReference>
<comment type="caution">
    <text evidence="1">The sequence shown here is derived from an EMBL/GenBank/DDBJ whole genome shotgun (WGS) entry which is preliminary data.</text>
</comment>
<name>A0A8X8Z6A8_SALSN</name>